<feature type="signal peptide" evidence="9">
    <location>
        <begin position="1"/>
        <end position="18"/>
    </location>
</feature>
<comment type="similarity">
    <text evidence="2 7">Belongs to the glycosyl hydrolase 47 family.</text>
</comment>
<dbReference type="EMBL" id="SIDB01000012">
    <property type="protein sequence ID" value="KAI3424895.1"/>
    <property type="molecule type" value="Genomic_DNA"/>
</dbReference>
<evidence type="ECO:0000256" key="1">
    <source>
        <dbReference type="ARBA" id="ARBA00004240"/>
    </source>
</evidence>
<evidence type="ECO:0000313" key="12">
    <source>
        <dbReference type="Proteomes" id="UP001055712"/>
    </source>
</evidence>
<keyword evidence="6" id="KW-0106">Calcium</keyword>
<dbReference type="InterPro" id="IPR046450">
    <property type="entry name" value="PA_dom_sf"/>
</dbReference>
<keyword evidence="4" id="KW-0325">Glycoprotein</keyword>
<dbReference type="InterPro" id="IPR001382">
    <property type="entry name" value="Glyco_hydro_47"/>
</dbReference>
<feature type="region of interest" description="Disordered" evidence="8">
    <location>
        <begin position="500"/>
        <end position="582"/>
    </location>
</feature>
<feature type="binding site" evidence="6">
    <location>
        <position position="471"/>
    </location>
    <ligand>
        <name>Ca(2+)</name>
        <dbReference type="ChEBI" id="CHEBI:29108"/>
    </ligand>
</feature>
<evidence type="ECO:0000256" key="9">
    <source>
        <dbReference type="SAM" id="SignalP"/>
    </source>
</evidence>
<evidence type="ECO:0000259" key="10">
    <source>
        <dbReference type="Pfam" id="PF02225"/>
    </source>
</evidence>
<dbReference type="Pfam" id="PF02225">
    <property type="entry name" value="PA"/>
    <property type="match status" value="1"/>
</dbReference>
<dbReference type="PANTHER" id="PTHR45679">
    <property type="entry name" value="ER DEGRADATION-ENHANCING ALPHA-MANNOSIDASE-LIKE PROTEIN 2"/>
    <property type="match status" value="1"/>
</dbReference>
<dbReference type="Gene3D" id="3.50.30.30">
    <property type="match status" value="1"/>
</dbReference>
<dbReference type="GO" id="GO:0044322">
    <property type="term" value="C:endoplasmic reticulum quality control compartment"/>
    <property type="evidence" value="ECO:0007669"/>
    <property type="project" value="GOC"/>
</dbReference>
<feature type="compositionally biased region" description="Low complexity" evidence="8">
    <location>
        <begin position="945"/>
        <end position="958"/>
    </location>
</feature>
<dbReference type="GO" id="GO:0005509">
    <property type="term" value="F:calcium ion binding"/>
    <property type="evidence" value="ECO:0007669"/>
    <property type="project" value="InterPro"/>
</dbReference>
<dbReference type="GO" id="GO:0016020">
    <property type="term" value="C:membrane"/>
    <property type="evidence" value="ECO:0007669"/>
    <property type="project" value="InterPro"/>
</dbReference>
<dbReference type="Pfam" id="PF01532">
    <property type="entry name" value="Glyco_hydro_47"/>
    <property type="match status" value="1"/>
</dbReference>
<dbReference type="InterPro" id="IPR044674">
    <property type="entry name" value="EDEM1/2/3"/>
</dbReference>
<dbReference type="GO" id="GO:0004571">
    <property type="term" value="F:mannosyl-oligosaccharide 1,2-alpha-mannosidase activity"/>
    <property type="evidence" value="ECO:0007669"/>
    <property type="project" value="InterPro"/>
</dbReference>
<feature type="compositionally biased region" description="Acidic residues" evidence="8">
    <location>
        <begin position="959"/>
        <end position="981"/>
    </location>
</feature>
<dbReference type="PANTHER" id="PTHR45679:SF5">
    <property type="entry name" value="ER DEGRADATION-ENHANCING ALPHA-MANNOSIDASE-LIKE PROTEIN 1"/>
    <property type="match status" value="1"/>
</dbReference>
<sequence>MTGCVSLLLAVALALVVCMVGDTSNRGWPAWRVAAAPAHAGSLNVTQLREESLGMFRFGYGHYMRRAFPQDELRPISCRGKDSQGGIALTLIDSLDTLIVMGEQQRLQEAVRWLAANVTFDLDARVHVFELTIRAVGGMLSAHMLIEQDPALVPGYDGSLLRLAVDLTDRFMPAFDTPTGVPLSWVNLRHGQIPGDVRFTCTACAGTLLLEFGVLSRLTGNASYESKARAAVETIFAMRSARGLLGNTLDCDSGAWVRTDAGVGAGVDSFYEYLLKAYLAFGEPRYLDMFSELYAAAMTNLQLDPSWNGHNWLVDVDMHGGQVLHPYVWSLGAFWPGLQVLAGQVEEGAALHANWTAAWARFGWLPEMFDVGLDHAHPGENGYPLRPELMESTFLLHSATGDPSLLAVGAALHQRLADKNRVACGYASVGDVTTGQLEDTMESFFLSETVKYLFLLFSNASALVDHFVLSTEGHLLAPFPGTSAEVDRETASLLLNHQRHHNASQPGGHAAEARQQQQQQQGQQGREQQAGGVCYWSDSPGQQQAGRRERDQRQGQGQQAERQQEDRQQRASGSGGTGADNERWQEPLAQQLAAKCRFLCQADTAASEVLAQAAQKLRSSLPLLPLPPGAPPMLRRRRCTACRQVTAAVWHAQRAKAAAIQQAARSKAAVATAKISLGKEPAVAATGLAVKRQFLCVVEDSSKGSLGCSVFKEIPARQISPRRLKALPQNYLIIQLTEPTPEMAAAAAAALASGAQPQQQQQLQQQRQQGSAAAAAGASCAVHGTGAAGHDPAGLYPVTVEMVVLDGGGGGKQQLEALLADFGPLFEPGCTDADSSSSSGDGGGSSGGSSSGGQPPEPEQHQWQGRRLVVREGEGGGEGRRHRLVYLSDSAESSGGSEHADEEEDGDPYEDPDELERQEQLAAAAAATSSSNGGGEGGGGGSGGTAQAQAGEQAQAQAEGEDGDEYAEEGEEEVESGEDEETPPHSQAQGSEAAGPGSDTGSPPPSMVLCYAEGSAAATQPLDACSPLLNGGQVAGSIAVVQRGGCLFIHKALAAQQAGAVAVVVVNTDDQLMAMGTDEHGSQTDIPAVMLSAADGGTLLAALAAPDATSNGSSSGSSSSSSSGDSSGSPQGGVRLRLFSSREVAAAAAGVPSDRCAATAGDHGRPAQQAQQQQQQQQQLQHQVELLMSPQAQAWLFSRMAAGGKDPNKALAQILGQLQAHFQASTAAEAQGAEAEHSEGAEVAAEQEA</sequence>
<proteinExistence type="inferred from homology"/>
<feature type="region of interest" description="Disordered" evidence="8">
    <location>
        <begin position="1225"/>
        <end position="1249"/>
    </location>
</feature>
<feature type="region of interest" description="Disordered" evidence="8">
    <location>
        <begin position="829"/>
        <end position="1007"/>
    </location>
</feature>
<dbReference type="SUPFAM" id="SSF48225">
    <property type="entry name" value="Seven-hairpin glycosidases"/>
    <property type="match status" value="1"/>
</dbReference>
<comment type="caution">
    <text evidence="11">The sequence shown here is derived from an EMBL/GenBank/DDBJ whole genome shotgun (WGS) entry which is preliminary data.</text>
</comment>
<evidence type="ECO:0000313" key="11">
    <source>
        <dbReference type="EMBL" id="KAI3424895.1"/>
    </source>
</evidence>
<reference evidence="11" key="1">
    <citation type="journal article" date="2019" name="Plant J.">
        <title>Chlorella vulgaris genome assembly and annotation reveals the molecular basis for metabolic acclimation to high light conditions.</title>
        <authorList>
            <person name="Cecchin M."/>
            <person name="Marcolungo L."/>
            <person name="Rossato M."/>
            <person name="Girolomoni L."/>
            <person name="Cosentino E."/>
            <person name="Cuine S."/>
            <person name="Li-Beisson Y."/>
            <person name="Delledonne M."/>
            <person name="Ballottari M."/>
        </authorList>
    </citation>
    <scope>NUCLEOTIDE SEQUENCE</scope>
    <source>
        <strain evidence="11">211/11P</strain>
    </source>
</reference>
<dbReference type="InterPro" id="IPR003137">
    <property type="entry name" value="PA_domain"/>
</dbReference>
<evidence type="ECO:0000256" key="3">
    <source>
        <dbReference type="ARBA" id="ARBA00022824"/>
    </source>
</evidence>
<dbReference type="GO" id="GO:0005975">
    <property type="term" value="P:carbohydrate metabolic process"/>
    <property type="evidence" value="ECO:0007669"/>
    <property type="project" value="InterPro"/>
</dbReference>
<dbReference type="Proteomes" id="UP001055712">
    <property type="component" value="Unassembled WGS sequence"/>
</dbReference>
<protein>
    <recommendedName>
        <fullName evidence="7">alpha-1,2-Mannosidase</fullName>
        <ecNumber evidence="7">3.2.1.-</ecNumber>
    </recommendedName>
</protein>
<organism evidence="11 12">
    <name type="scientific">Chlorella vulgaris</name>
    <name type="common">Green alga</name>
    <dbReference type="NCBI Taxonomy" id="3077"/>
    <lineage>
        <taxon>Eukaryota</taxon>
        <taxon>Viridiplantae</taxon>
        <taxon>Chlorophyta</taxon>
        <taxon>core chlorophytes</taxon>
        <taxon>Trebouxiophyceae</taxon>
        <taxon>Chlorellales</taxon>
        <taxon>Chlorellaceae</taxon>
        <taxon>Chlorella clade</taxon>
        <taxon>Chlorella</taxon>
    </lineage>
</organism>
<feature type="region of interest" description="Disordered" evidence="8">
    <location>
        <begin position="1107"/>
        <end position="1134"/>
    </location>
</feature>
<feature type="active site" description="Proton donor" evidence="5">
    <location>
        <position position="130"/>
    </location>
</feature>
<keyword evidence="7" id="KW-0378">Hydrolase</keyword>
<evidence type="ECO:0000256" key="6">
    <source>
        <dbReference type="PIRSR" id="PIRSR601382-2"/>
    </source>
</evidence>
<keyword evidence="6" id="KW-0479">Metal-binding</keyword>
<keyword evidence="7" id="KW-0326">Glycosidase</keyword>
<dbReference type="SUPFAM" id="SSF52025">
    <property type="entry name" value="PA domain"/>
    <property type="match status" value="1"/>
</dbReference>
<dbReference type="EC" id="3.2.1.-" evidence="7"/>
<comment type="cofactor">
    <cofactor evidence="6">
        <name>Ca(2+)</name>
        <dbReference type="ChEBI" id="CHEBI:29108"/>
    </cofactor>
</comment>
<evidence type="ECO:0000256" key="8">
    <source>
        <dbReference type="SAM" id="MobiDB-lite"/>
    </source>
</evidence>
<feature type="active site" evidence="5">
    <location>
        <position position="268"/>
    </location>
</feature>
<keyword evidence="9" id="KW-0732">Signal</keyword>
<evidence type="ECO:0000256" key="2">
    <source>
        <dbReference type="ARBA" id="ARBA00007658"/>
    </source>
</evidence>
<evidence type="ECO:0000256" key="4">
    <source>
        <dbReference type="ARBA" id="ARBA00023180"/>
    </source>
</evidence>
<dbReference type="AlphaFoldDB" id="A0A9D4TGF7"/>
<feature type="compositionally biased region" description="Gly residues" evidence="8">
    <location>
        <begin position="932"/>
        <end position="944"/>
    </location>
</feature>
<dbReference type="Gene3D" id="1.50.10.10">
    <property type="match status" value="1"/>
</dbReference>
<name>A0A9D4TGF7_CHLVU</name>
<feature type="region of interest" description="Disordered" evidence="8">
    <location>
        <begin position="1155"/>
        <end position="1175"/>
    </location>
</feature>
<evidence type="ECO:0000256" key="7">
    <source>
        <dbReference type="RuleBase" id="RU361193"/>
    </source>
</evidence>
<feature type="active site" evidence="5">
    <location>
        <position position="388"/>
    </location>
</feature>
<dbReference type="InterPro" id="IPR036026">
    <property type="entry name" value="Seven-hairpin_glycosidases"/>
</dbReference>
<accession>A0A9D4TGF7</accession>
<feature type="chain" id="PRO_5039215708" description="alpha-1,2-Mannosidase" evidence="9">
    <location>
        <begin position="19"/>
        <end position="1249"/>
    </location>
</feature>
<dbReference type="OrthoDB" id="8118055at2759"/>
<gene>
    <name evidence="11" type="ORF">D9Q98_008279</name>
</gene>
<feature type="compositionally biased region" description="Low complexity" evidence="8">
    <location>
        <begin position="1107"/>
        <end position="1129"/>
    </location>
</feature>
<dbReference type="GO" id="GO:1904380">
    <property type="term" value="P:endoplasmic reticulum mannose trimming"/>
    <property type="evidence" value="ECO:0007669"/>
    <property type="project" value="InterPro"/>
</dbReference>
<feature type="compositionally biased region" description="Low complexity" evidence="8">
    <location>
        <begin position="513"/>
        <end position="532"/>
    </location>
</feature>
<reference evidence="11" key="2">
    <citation type="submission" date="2020-11" db="EMBL/GenBank/DDBJ databases">
        <authorList>
            <person name="Cecchin M."/>
            <person name="Marcolungo L."/>
            <person name="Rossato M."/>
            <person name="Girolomoni L."/>
            <person name="Cosentino E."/>
            <person name="Cuine S."/>
            <person name="Li-Beisson Y."/>
            <person name="Delledonne M."/>
            <person name="Ballottari M."/>
        </authorList>
    </citation>
    <scope>NUCLEOTIDE SEQUENCE</scope>
    <source>
        <strain evidence="11">211/11P</strain>
        <tissue evidence="11">Whole cell</tissue>
    </source>
</reference>
<feature type="domain" description="PA" evidence="10">
    <location>
        <begin position="1021"/>
        <end position="1097"/>
    </location>
</feature>
<dbReference type="InterPro" id="IPR012341">
    <property type="entry name" value="6hp_glycosidase-like_sf"/>
</dbReference>
<comment type="subcellular location">
    <subcellularLocation>
        <location evidence="1">Endoplasmic reticulum</location>
    </subcellularLocation>
</comment>
<feature type="compositionally biased region" description="Gly residues" evidence="8">
    <location>
        <begin position="840"/>
        <end position="851"/>
    </location>
</feature>
<evidence type="ECO:0000256" key="5">
    <source>
        <dbReference type="PIRSR" id="PIRSR601382-1"/>
    </source>
</evidence>
<feature type="active site" description="Proton donor" evidence="5">
    <location>
        <position position="367"/>
    </location>
</feature>
<keyword evidence="12" id="KW-1185">Reference proteome</keyword>
<feature type="compositionally biased region" description="Low complexity" evidence="8">
    <location>
        <begin position="922"/>
        <end position="931"/>
    </location>
</feature>
<feature type="compositionally biased region" description="Basic and acidic residues" evidence="8">
    <location>
        <begin position="869"/>
        <end position="879"/>
    </location>
</feature>
<feature type="compositionally biased region" description="Acidic residues" evidence="8">
    <location>
        <begin position="900"/>
        <end position="916"/>
    </location>
</feature>
<dbReference type="PRINTS" id="PR00747">
    <property type="entry name" value="GLYHDRLASE47"/>
</dbReference>
<keyword evidence="3" id="KW-0256">Endoplasmic reticulum</keyword>